<dbReference type="EMBL" id="CP123488">
    <property type="protein sequence ID" value="WGL56544.1"/>
    <property type="molecule type" value="Genomic_DNA"/>
</dbReference>
<name>A0AA95FYN9_KLUIN</name>
<evidence type="ECO:0000313" key="2">
    <source>
        <dbReference type="Proteomes" id="UP001177527"/>
    </source>
</evidence>
<evidence type="ECO:0008006" key="3">
    <source>
        <dbReference type="Google" id="ProtNLM"/>
    </source>
</evidence>
<protein>
    <recommendedName>
        <fullName evidence="3">PilN domain-containing protein</fullName>
    </recommendedName>
</protein>
<dbReference type="RefSeq" id="WP_280557140.1">
    <property type="nucleotide sequence ID" value="NZ_CP123488.1"/>
</dbReference>
<dbReference type="AlphaFoldDB" id="A0AA95FYN9"/>
<gene>
    <name evidence="1" type="ORF">QBD33_01645</name>
</gene>
<dbReference type="Proteomes" id="UP001177527">
    <property type="component" value="Chromosome"/>
</dbReference>
<accession>A0AA95FYN9</accession>
<organism evidence="1 2">
    <name type="scientific">Kluyvera intermedia</name>
    <name type="common">Enterobacter intermedius</name>
    <dbReference type="NCBI Taxonomy" id="61648"/>
    <lineage>
        <taxon>Bacteria</taxon>
        <taxon>Pseudomonadati</taxon>
        <taxon>Pseudomonadota</taxon>
        <taxon>Gammaproteobacteria</taxon>
        <taxon>Enterobacterales</taxon>
        <taxon>Enterobacteriaceae</taxon>
        <taxon>Kluyvera</taxon>
    </lineage>
</organism>
<proteinExistence type="predicted"/>
<reference evidence="1" key="1">
    <citation type="submission" date="2023-04" db="EMBL/GenBank/DDBJ databases">
        <title>APH(3)-Id, a novel chromosomal aminoglycoside phosphotransferase, identified from an environmental isolate of Kluyvera intermedia DW18.</title>
        <authorList>
            <person name="Sha Y."/>
        </authorList>
    </citation>
    <scope>NUCLEOTIDE SEQUENCE</scope>
    <source>
        <strain evidence="1">DW18</strain>
    </source>
</reference>
<sequence>MSQQLAERVQQRNAQRLQSAQLRQRQAGRQKTQAWSSRLTQLAEKLPAPAWLTALSYRDGVLSLTGTLTQFSAFSILDEGFASVADFLSGQAEKIQRDSEGLWLFEYQLREDVGYETP</sequence>
<evidence type="ECO:0000313" key="1">
    <source>
        <dbReference type="EMBL" id="WGL56544.1"/>
    </source>
</evidence>